<organism evidence="1 2">
    <name type="scientific">Mycolicibacterium hodleri</name>
    <dbReference type="NCBI Taxonomy" id="49897"/>
    <lineage>
        <taxon>Bacteria</taxon>
        <taxon>Bacillati</taxon>
        <taxon>Actinomycetota</taxon>
        <taxon>Actinomycetes</taxon>
        <taxon>Mycobacteriales</taxon>
        <taxon>Mycobacteriaceae</taxon>
        <taxon>Mycolicibacterium</taxon>
    </lineage>
</organism>
<sequence>MSLNQVHGLRVKTAAAAAGGLAVVAMGLIGVMTSGAPDASASAGTPAMNVGTTTTITTPAKDMPAKAVPVVKAARYGAS</sequence>
<reference evidence="1 2" key="1">
    <citation type="submission" date="2018-10" db="EMBL/GenBank/DDBJ databases">
        <title>Draft genome of Mycobacterium hodleri strain B.</title>
        <authorList>
            <person name="Amande T.J."/>
            <person name="Mcgenity T.J."/>
        </authorList>
    </citation>
    <scope>NUCLEOTIDE SEQUENCE [LARGE SCALE GENOMIC DNA]</scope>
    <source>
        <strain evidence="1 2">B</strain>
    </source>
</reference>
<comment type="caution">
    <text evidence="1">The sequence shown here is derived from an EMBL/GenBank/DDBJ whole genome shotgun (WGS) entry which is preliminary data.</text>
</comment>
<dbReference type="AlphaFoldDB" id="A0A544VZH4"/>
<dbReference type="Proteomes" id="UP000315759">
    <property type="component" value="Unassembled WGS sequence"/>
</dbReference>
<evidence type="ECO:0000313" key="2">
    <source>
        <dbReference type="Proteomes" id="UP000315759"/>
    </source>
</evidence>
<dbReference type="EMBL" id="VIFX01000021">
    <property type="protein sequence ID" value="TQR85385.1"/>
    <property type="molecule type" value="Genomic_DNA"/>
</dbReference>
<proteinExistence type="predicted"/>
<protein>
    <submittedName>
        <fullName evidence="1">Uncharacterized protein</fullName>
    </submittedName>
</protein>
<evidence type="ECO:0000313" key="1">
    <source>
        <dbReference type="EMBL" id="TQR85385.1"/>
    </source>
</evidence>
<dbReference type="RefSeq" id="WP_142553256.1">
    <property type="nucleotide sequence ID" value="NZ_VIFX01000021.1"/>
</dbReference>
<keyword evidence="2" id="KW-1185">Reference proteome</keyword>
<accession>A0A544VZH4</accession>
<gene>
    <name evidence="1" type="ORF">D8S82_17305</name>
</gene>
<name>A0A544VZH4_9MYCO</name>